<dbReference type="InterPro" id="IPR038081">
    <property type="entry name" value="CalX-like_sf"/>
</dbReference>
<dbReference type="Proteomes" id="UP000002028">
    <property type="component" value="Chromosome"/>
</dbReference>
<protein>
    <recommendedName>
        <fullName evidence="3">Calx-beta domain-containing protein</fullName>
    </recommendedName>
</protein>
<dbReference type="AlphaFoldDB" id="D2QKN9"/>
<sequence>MEMVKTVLFWTMENKKKYSITSGRWMLGLLAVALIGWVVSACEPQDLDRTFQGPYFVRFTDTTLTYKESYSKPISLSIHNAGPILDQPITVTYSISGTAREGKDYSIAGTKGTVIIPAKASSGSIKLQLINNANNILESQSLIFTLTGVQPSTLQVGFGKEGALGKQLKFTIQDDCLLGGLYSGTGRVGAQTYSVSDVEITSTDCKQYVLKNWNIGLLNFNATKPTLTFIDNGDNSITVPAQSNSELSSTDQISGRGAWNPKDRKISLTLQFRLRMSNGRDTTLSYAQTYTPQ</sequence>
<keyword evidence="2" id="KW-1185">Reference proteome</keyword>
<dbReference type="eggNOG" id="ENOG5033DMZ">
    <property type="taxonomic scope" value="Bacteria"/>
</dbReference>
<dbReference type="Gene3D" id="2.60.40.2030">
    <property type="match status" value="1"/>
</dbReference>
<name>D2QKN9_SPILD</name>
<dbReference type="EMBL" id="CP001769">
    <property type="protein sequence ID" value="ADB40205.1"/>
    <property type="molecule type" value="Genomic_DNA"/>
</dbReference>
<dbReference type="STRING" id="504472.Slin_4220"/>
<evidence type="ECO:0008006" key="3">
    <source>
        <dbReference type="Google" id="ProtNLM"/>
    </source>
</evidence>
<dbReference type="HOGENOM" id="CLU_1007998_0_0_10"/>
<accession>D2QKN9</accession>
<organism evidence="1 2">
    <name type="scientific">Spirosoma linguale (strain ATCC 33905 / DSM 74 / LMG 10896 / Claus 1)</name>
    <dbReference type="NCBI Taxonomy" id="504472"/>
    <lineage>
        <taxon>Bacteria</taxon>
        <taxon>Pseudomonadati</taxon>
        <taxon>Bacteroidota</taxon>
        <taxon>Cytophagia</taxon>
        <taxon>Cytophagales</taxon>
        <taxon>Cytophagaceae</taxon>
        <taxon>Spirosoma</taxon>
    </lineage>
</organism>
<gene>
    <name evidence="1" type="ordered locus">Slin_4220</name>
</gene>
<dbReference type="SUPFAM" id="SSF141072">
    <property type="entry name" value="CalX-like"/>
    <property type="match status" value="1"/>
</dbReference>
<evidence type="ECO:0000313" key="2">
    <source>
        <dbReference type="Proteomes" id="UP000002028"/>
    </source>
</evidence>
<reference evidence="1 2" key="1">
    <citation type="journal article" date="2010" name="Stand. Genomic Sci.">
        <title>Complete genome sequence of Spirosoma linguale type strain (1).</title>
        <authorList>
            <person name="Lail K."/>
            <person name="Sikorski J."/>
            <person name="Saunders E."/>
            <person name="Lapidus A."/>
            <person name="Glavina Del Rio T."/>
            <person name="Copeland A."/>
            <person name="Tice H."/>
            <person name="Cheng J.-F."/>
            <person name="Lucas S."/>
            <person name="Nolan M."/>
            <person name="Bruce D."/>
            <person name="Goodwin L."/>
            <person name="Pitluck S."/>
            <person name="Ivanova N."/>
            <person name="Mavromatis K."/>
            <person name="Ovchinnikova G."/>
            <person name="Pati A."/>
            <person name="Chen A."/>
            <person name="Palaniappan K."/>
            <person name="Land M."/>
            <person name="Hauser L."/>
            <person name="Chang Y.-J."/>
            <person name="Jeffries C.D."/>
            <person name="Chain P."/>
            <person name="Brettin T."/>
            <person name="Detter J.C."/>
            <person name="Schuetze A."/>
            <person name="Rohde M."/>
            <person name="Tindall B.J."/>
            <person name="Goeker M."/>
            <person name="Bristow J."/>
            <person name="Eisen J.A."/>
            <person name="Markowitz V."/>
            <person name="Hugenholtz P."/>
            <person name="Kyrpides N.C."/>
            <person name="Klenk H.-P."/>
            <person name="Chen F."/>
        </authorList>
    </citation>
    <scope>NUCLEOTIDE SEQUENCE [LARGE SCALE GENOMIC DNA]</scope>
    <source>
        <strain evidence="2">ATCC 33905 / DSM 74 / LMG 10896 / Claus 1</strain>
    </source>
</reference>
<evidence type="ECO:0000313" key="1">
    <source>
        <dbReference type="EMBL" id="ADB40205.1"/>
    </source>
</evidence>
<dbReference type="KEGG" id="sli:Slin_4220"/>
<proteinExistence type="predicted"/>